<protein>
    <recommendedName>
        <fullName evidence="6">NLE domain-containing protein</fullName>
    </recommendedName>
</protein>
<dbReference type="GO" id="GO:0005730">
    <property type="term" value="C:nucleolus"/>
    <property type="evidence" value="ECO:0007669"/>
    <property type="project" value="UniProtKB-SubCell"/>
</dbReference>
<dbReference type="AlphaFoldDB" id="A0A815FX86"/>
<dbReference type="GO" id="GO:0007219">
    <property type="term" value="P:Notch signaling pathway"/>
    <property type="evidence" value="ECO:0007669"/>
    <property type="project" value="TreeGrafter"/>
</dbReference>
<dbReference type="GO" id="GO:0000027">
    <property type="term" value="P:ribosomal large subunit assembly"/>
    <property type="evidence" value="ECO:0007669"/>
    <property type="project" value="TreeGrafter"/>
</dbReference>
<dbReference type="InterPro" id="IPR001632">
    <property type="entry name" value="WD40_G-protein_beta-like"/>
</dbReference>
<dbReference type="InterPro" id="IPR015943">
    <property type="entry name" value="WD40/YVTN_repeat-like_dom_sf"/>
</dbReference>
<dbReference type="Gene3D" id="2.130.10.10">
    <property type="entry name" value="YVTN repeat-like/Quinoprotein amine dehydrogenase"/>
    <property type="match status" value="1"/>
</dbReference>
<organism evidence="7 8">
    <name type="scientific">Adineta ricciae</name>
    <name type="common">Rotifer</name>
    <dbReference type="NCBI Taxonomy" id="249248"/>
    <lineage>
        <taxon>Eukaryota</taxon>
        <taxon>Metazoa</taxon>
        <taxon>Spiralia</taxon>
        <taxon>Gnathifera</taxon>
        <taxon>Rotifera</taxon>
        <taxon>Eurotatoria</taxon>
        <taxon>Bdelloidea</taxon>
        <taxon>Adinetida</taxon>
        <taxon>Adinetidae</taxon>
        <taxon>Adineta</taxon>
    </lineage>
</organism>
<evidence type="ECO:0000256" key="5">
    <source>
        <dbReference type="PROSITE-ProRule" id="PRU00221"/>
    </source>
</evidence>
<dbReference type="Pfam" id="PF00400">
    <property type="entry name" value="WD40"/>
    <property type="match status" value="7"/>
</dbReference>
<dbReference type="InterPro" id="IPR001680">
    <property type="entry name" value="WD40_rpt"/>
</dbReference>
<evidence type="ECO:0000256" key="4">
    <source>
        <dbReference type="ARBA" id="ARBA00023242"/>
    </source>
</evidence>
<proteinExistence type="predicted"/>
<dbReference type="InterPro" id="IPR057394">
    <property type="entry name" value="PIGBOS1"/>
</dbReference>
<dbReference type="PRINTS" id="PR00320">
    <property type="entry name" value="GPROTEINBRPT"/>
</dbReference>
<dbReference type="PANTHER" id="PTHR19848">
    <property type="entry name" value="WD40 REPEAT PROTEIN"/>
    <property type="match status" value="1"/>
</dbReference>
<dbReference type="CDD" id="cd00200">
    <property type="entry name" value="WD40"/>
    <property type="match status" value="1"/>
</dbReference>
<feature type="repeat" description="WD" evidence="5">
    <location>
        <begin position="519"/>
        <end position="553"/>
    </location>
</feature>
<sequence length="594" mass="66876">MAFRFRIPNIGFRKRMSWSDFTVACIVGVLAGIYTFKPGLQQAKDEIERREALKEIQARRKAEMEQDRPTQTAWLSLFKRIVKNSNTRYSLLWLTGGLLFCLYASDKAVLSQFQLENGTLLGGPVEIPLTVNLRQLNSITNGLAQVQEGAAAVDNNEPVPYSFYIDEIEIKESLEKYFEEQANKQMFEKTLNIVCVPKARFQVIPVERCTATIEGHLEAITVLQFSPNGKLLASGSGDTTVRFWDLNTQTPFDEYGKAHRHWILCLSWAPNGKMVASSCKQGLIGLWIGATGKQHGTKLLSGHRQWINSLSWQPLHLNGSCRLLASGSKDTTIKIWDTHLFKTVFTLSGHTASVTCVKWGGQNLLYSASQDRTIKVWRTTDGVLCRTLEGHAHWVNTLALSTDYVIRTGAYEPSKERASDEYDHLDESTLQTLASERYEKVYKLFDTNGGERLVSGSDDFTLYLWKPETDKKPLARMTGHQQLINDVKFSPDTRLLASASFDKSIKLWSSRTGAFLSTLRGHVQAVYQIAWSADSRLLVSGSADSTLKVWNIEKRCLLFDLPGHADEIYAVDYSPDGQKVASGGKDKVLKLWRR</sequence>
<comment type="caution">
    <text evidence="7">The sequence shown here is derived from an EMBL/GenBank/DDBJ whole genome shotgun (WGS) entry which is preliminary data.</text>
</comment>
<feature type="domain" description="NLE" evidence="6">
    <location>
        <begin position="119"/>
        <end position="177"/>
    </location>
</feature>
<name>A0A815FX86_ADIRI</name>
<evidence type="ECO:0000259" key="6">
    <source>
        <dbReference type="Pfam" id="PF08154"/>
    </source>
</evidence>
<dbReference type="EMBL" id="CAJNOR010002714">
    <property type="protein sequence ID" value="CAF1331109.1"/>
    <property type="molecule type" value="Genomic_DNA"/>
</dbReference>
<feature type="repeat" description="WD" evidence="5">
    <location>
        <begin position="256"/>
        <end position="287"/>
    </location>
</feature>
<dbReference type="InterPro" id="IPR011047">
    <property type="entry name" value="Quinoprotein_ADH-like_sf"/>
</dbReference>
<dbReference type="PANTHER" id="PTHR19848:SF0">
    <property type="entry name" value="NOTCHLESS PROTEIN HOMOLOG 1"/>
    <property type="match status" value="1"/>
</dbReference>
<dbReference type="PRINTS" id="PR00319">
    <property type="entry name" value="GPROTEINB"/>
</dbReference>
<feature type="repeat" description="WD" evidence="5">
    <location>
        <begin position="561"/>
        <end position="594"/>
    </location>
</feature>
<feature type="repeat" description="WD" evidence="5">
    <location>
        <begin position="477"/>
        <end position="518"/>
    </location>
</feature>
<dbReference type="Proteomes" id="UP000663828">
    <property type="component" value="Unassembled WGS sequence"/>
</dbReference>
<dbReference type="Pfam" id="PF08154">
    <property type="entry name" value="NLE"/>
    <property type="match status" value="1"/>
</dbReference>
<dbReference type="InterPro" id="IPR012972">
    <property type="entry name" value="NLE"/>
</dbReference>
<gene>
    <name evidence="7" type="ORF">XAT740_LOCUS30436</name>
</gene>
<evidence type="ECO:0000256" key="3">
    <source>
        <dbReference type="ARBA" id="ARBA00022737"/>
    </source>
</evidence>
<dbReference type="InterPro" id="IPR020472">
    <property type="entry name" value="WD40_PAC1"/>
</dbReference>
<dbReference type="Pfam" id="PF23670">
    <property type="entry name" value="PIGBOS1"/>
    <property type="match status" value="1"/>
</dbReference>
<dbReference type="PROSITE" id="PS50294">
    <property type="entry name" value="WD_REPEATS_REGION"/>
    <property type="match status" value="6"/>
</dbReference>
<dbReference type="PROSITE" id="PS00678">
    <property type="entry name" value="WD_REPEATS_1"/>
    <property type="match status" value="2"/>
</dbReference>
<keyword evidence="8" id="KW-1185">Reference proteome</keyword>
<dbReference type="InterPro" id="IPR019775">
    <property type="entry name" value="WD40_repeat_CS"/>
</dbReference>
<evidence type="ECO:0000313" key="7">
    <source>
        <dbReference type="EMBL" id="CAF1331109.1"/>
    </source>
</evidence>
<evidence type="ECO:0000256" key="2">
    <source>
        <dbReference type="ARBA" id="ARBA00022574"/>
    </source>
</evidence>
<feature type="repeat" description="WD" evidence="5">
    <location>
        <begin position="347"/>
        <end position="387"/>
    </location>
</feature>
<accession>A0A815FX86</accession>
<keyword evidence="2 5" id="KW-0853">WD repeat</keyword>
<keyword evidence="3" id="KW-0677">Repeat</keyword>
<reference evidence="7" key="1">
    <citation type="submission" date="2021-02" db="EMBL/GenBank/DDBJ databases">
        <authorList>
            <person name="Nowell W R."/>
        </authorList>
    </citation>
    <scope>NUCLEOTIDE SEQUENCE</scope>
</reference>
<keyword evidence="4" id="KW-0539">Nucleus</keyword>
<evidence type="ECO:0000313" key="8">
    <source>
        <dbReference type="Proteomes" id="UP000663828"/>
    </source>
</evidence>
<feature type="repeat" description="WD" evidence="5">
    <location>
        <begin position="213"/>
        <end position="254"/>
    </location>
</feature>
<dbReference type="SUPFAM" id="SSF50998">
    <property type="entry name" value="Quinoprotein alcohol dehydrogenase-like"/>
    <property type="match status" value="1"/>
</dbReference>
<dbReference type="PROSITE" id="PS50082">
    <property type="entry name" value="WD_REPEATS_2"/>
    <property type="match status" value="7"/>
</dbReference>
<dbReference type="SMART" id="SM00320">
    <property type="entry name" value="WD40"/>
    <property type="match status" value="8"/>
</dbReference>
<evidence type="ECO:0000256" key="1">
    <source>
        <dbReference type="ARBA" id="ARBA00004604"/>
    </source>
</evidence>
<comment type="subcellular location">
    <subcellularLocation>
        <location evidence="1">Nucleus</location>
        <location evidence="1">Nucleolus</location>
    </subcellularLocation>
</comment>
<feature type="repeat" description="WD" evidence="5">
    <location>
        <begin position="300"/>
        <end position="337"/>
    </location>
</feature>